<name>A0A6N1AD76_9PROT</name>
<dbReference type="Proteomes" id="UP000509702">
    <property type="component" value="Plasmid unnamed1"/>
</dbReference>
<reference evidence="1 2" key="1">
    <citation type="submission" date="2020-06" db="EMBL/GenBank/DDBJ databases">
        <title>Complete genome of Azosprillum oryzae KACC14407.</title>
        <authorList>
            <person name="Kim M."/>
            <person name="Park Y.-J."/>
            <person name="Shin J.-H."/>
        </authorList>
    </citation>
    <scope>NUCLEOTIDE SEQUENCE [LARGE SCALE GENOMIC DNA]</scope>
    <source>
        <strain evidence="1 2">KACC 14407</strain>
        <plasmid evidence="1 2">unnamed1</plasmid>
    </source>
</reference>
<evidence type="ECO:0000313" key="1">
    <source>
        <dbReference type="EMBL" id="QKS49129.1"/>
    </source>
</evidence>
<dbReference type="EMBL" id="CP054615">
    <property type="protein sequence ID" value="QKS49129.1"/>
    <property type="molecule type" value="Genomic_DNA"/>
</dbReference>
<protein>
    <submittedName>
        <fullName evidence="1">Uncharacterized protein</fullName>
    </submittedName>
</protein>
<keyword evidence="2" id="KW-1185">Reference proteome</keyword>
<dbReference type="RefSeq" id="WP_149200403.1">
    <property type="nucleotide sequence ID" value="NZ_BSOV01000149.1"/>
</dbReference>
<sequence length="379" mass="40026">MDPRLPTLLTAPVSPRLVIEATYLDVLVRDGLPAGTGFSIALPRGWAVERTATAAPGPQAPIVPLARFHPGEPGATGAAEGVELVVWAAFLPREMHGADWLRAWMRSQGYRELDFRQAPSPTGMMGDALAAGRHNGALRLHRLLTVKDGDLLFLIDGRMIQGGMAQGGVADHRVMQEIVLLAAMRFRLAEPTGQTFAEGFEWTELKGGTHAVRFLASGLWRETPGGDAPPDGASLVLDHVGPDGSTGRGSLIAVLGAAEATAEAALAAAAEIERTTLAKLANQGFALSAEADLLAKERTAERSLLLHRRKARRSGPQGSTPMTVLSARIALAEAGGGEGVEAGQALPVCLILLSPDEDTAFEAWAINRRAFEIALSTVR</sequence>
<keyword evidence="1" id="KW-0614">Plasmid</keyword>
<geneLocation type="plasmid" evidence="1 2">
    <name>unnamed1</name>
</geneLocation>
<accession>A0A6N1AD76</accession>
<proteinExistence type="predicted"/>
<dbReference type="AlphaFoldDB" id="A0A6N1AD76"/>
<organism evidence="1 2">
    <name type="scientific">Azospirillum oryzae</name>
    <dbReference type="NCBI Taxonomy" id="286727"/>
    <lineage>
        <taxon>Bacteria</taxon>
        <taxon>Pseudomonadati</taxon>
        <taxon>Pseudomonadota</taxon>
        <taxon>Alphaproteobacteria</taxon>
        <taxon>Rhodospirillales</taxon>
        <taxon>Azospirillaceae</taxon>
        <taxon>Azospirillum</taxon>
    </lineage>
</organism>
<evidence type="ECO:0000313" key="2">
    <source>
        <dbReference type="Proteomes" id="UP000509702"/>
    </source>
</evidence>
<dbReference type="KEGG" id="aoz:HUE56_01070"/>
<gene>
    <name evidence="1" type="ORF">HUE56_01070</name>
</gene>
<dbReference type="OrthoDB" id="7347747at2"/>